<dbReference type="Pfam" id="PF06377">
    <property type="entry name" value="Adipokin_hormo"/>
    <property type="match status" value="1"/>
</dbReference>
<evidence type="ECO:0000313" key="4">
    <source>
        <dbReference type="EMBL" id="ROT69295.1"/>
    </source>
</evidence>
<accession>A0A3R7PK91</accession>
<comment type="subcellular location">
    <subcellularLocation>
        <location evidence="1">Secreted</location>
    </subcellularLocation>
</comment>
<proteinExistence type="predicted"/>
<name>A0A3R7PK91_PENVA</name>
<keyword evidence="3" id="KW-0732">Signal</keyword>
<organism evidence="4 5">
    <name type="scientific">Penaeus vannamei</name>
    <name type="common">Whiteleg shrimp</name>
    <name type="synonym">Litopenaeus vannamei</name>
    <dbReference type="NCBI Taxonomy" id="6689"/>
    <lineage>
        <taxon>Eukaryota</taxon>
        <taxon>Metazoa</taxon>
        <taxon>Ecdysozoa</taxon>
        <taxon>Arthropoda</taxon>
        <taxon>Crustacea</taxon>
        <taxon>Multicrustacea</taxon>
        <taxon>Malacostraca</taxon>
        <taxon>Eumalacostraca</taxon>
        <taxon>Eucarida</taxon>
        <taxon>Decapoda</taxon>
        <taxon>Dendrobranchiata</taxon>
        <taxon>Penaeoidea</taxon>
        <taxon>Penaeidae</taxon>
        <taxon>Penaeus</taxon>
    </lineage>
</organism>
<dbReference type="Proteomes" id="UP000283509">
    <property type="component" value="Unassembled WGS sequence"/>
</dbReference>
<evidence type="ECO:0000256" key="2">
    <source>
        <dbReference type="ARBA" id="ARBA00022525"/>
    </source>
</evidence>
<sequence length="128" mass="13445">MWEANPANSAGVGVVREAGRSLTCSHVPLRSPEVMMHKLQVLLLVVCVAVGPSLAQITFSRSWVPQGKRSGVAGALMAPEGPAHLGESCHGAYVDALMQVTAVVNNLIRTAHEAIAVDSLLLNPKASR</sequence>
<keyword evidence="5" id="KW-1185">Reference proteome</keyword>
<dbReference type="GO" id="GO:0005576">
    <property type="term" value="C:extracellular region"/>
    <property type="evidence" value="ECO:0007669"/>
    <property type="project" value="UniProtKB-SubCell"/>
</dbReference>
<gene>
    <name evidence="4" type="ORF">C7M84_012489</name>
</gene>
<evidence type="ECO:0000256" key="1">
    <source>
        <dbReference type="ARBA" id="ARBA00004613"/>
    </source>
</evidence>
<evidence type="ECO:0000313" key="5">
    <source>
        <dbReference type="Proteomes" id="UP000283509"/>
    </source>
</evidence>
<dbReference type="EMBL" id="QCYY01002583">
    <property type="protein sequence ID" value="ROT69295.1"/>
    <property type="molecule type" value="Genomic_DNA"/>
</dbReference>
<protein>
    <submittedName>
        <fullName evidence="4">Uncharacterized protein</fullName>
    </submittedName>
</protein>
<dbReference type="AlphaFoldDB" id="A0A3R7PK91"/>
<dbReference type="InterPro" id="IPR010475">
    <property type="entry name" value="AKH/RPCH_hormone"/>
</dbReference>
<dbReference type="GO" id="GO:0005179">
    <property type="term" value="F:hormone activity"/>
    <property type="evidence" value="ECO:0007669"/>
    <property type="project" value="InterPro"/>
</dbReference>
<reference evidence="4 5" key="1">
    <citation type="submission" date="2018-04" db="EMBL/GenBank/DDBJ databases">
        <authorList>
            <person name="Zhang X."/>
            <person name="Yuan J."/>
            <person name="Li F."/>
            <person name="Xiang J."/>
        </authorList>
    </citation>
    <scope>NUCLEOTIDE SEQUENCE [LARGE SCALE GENOMIC DNA]</scope>
    <source>
        <tissue evidence="4">Muscle</tissue>
    </source>
</reference>
<comment type="caution">
    <text evidence="4">The sequence shown here is derived from an EMBL/GenBank/DDBJ whole genome shotgun (WGS) entry which is preliminary data.</text>
</comment>
<evidence type="ECO:0000256" key="3">
    <source>
        <dbReference type="ARBA" id="ARBA00022729"/>
    </source>
</evidence>
<keyword evidence="2" id="KW-0964">Secreted</keyword>
<reference evidence="4 5" key="2">
    <citation type="submission" date="2019-01" db="EMBL/GenBank/DDBJ databases">
        <title>The decoding of complex shrimp genome reveals the adaptation for benthos swimmer, frequently molting mechanism and breeding impact on genome.</title>
        <authorList>
            <person name="Sun Y."/>
            <person name="Gao Y."/>
            <person name="Yu Y."/>
        </authorList>
    </citation>
    <scope>NUCLEOTIDE SEQUENCE [LARGE SCALE GENOMIC DNA]</scope>
    <source>
        <tissue evidence="4">Muscle</tissue>
    </source>
</reference>